<accession>A0ABT0L642</accession>
<comment type="caution">
    <text evidence="1">The sequence shown here is derived from an EMBL/GenBank/DDBJ whole genome shotgun (WGS) entry which is preliminary data.</text>
</comment>
<sequence length="104" mass="12155">MKKSILILALFTSQVIAEDCSVEDRVSVYNTLKVKLEKMHELIPALKPSEKEFYKEVDDNLYSKPDKYKRFLTDKAFVIYSNTKVIDNHLHWVNQAIYALQTSN</sequence>
<evidence type="ECO:0000313" key="1">
    <source>
        <dbReference type="EMBL" id="MCL1123146.1"/>
    </source>
</evidence>
<proteinExistence type="predicted"/>
<keyword evidence="2" id="KW-1185">Reference proteome</keyword>
<dbReference type="RefSeq" id="WP_248938430.1">
    <property type="nucleotide sequence ID" value="NZ_JAKIKS010000002.1"/>
</dbReference>
<evidence type="ECO:0000313" key="2">
    <source>
        <dbReference type="Proteomes" id="UP001203423"/>
    </source>
</evidence>
<dbReference type="Proteomes" id="UP001203423">
    <property type="component" value="Unassembled WGS sequence"/>
</dbReference>
<protein>
    <submittedName>
        <fullName evidence="1">Uncharacterized protein</fullName>
    </submittedName>
</protein>
<gene>
    <name evidence="1" type="ORF">L2764_01285</name>
</gene>
<dbReference type="EMBL" id="JAKIKS010000002">
    <property type="protein sequence ID" value="MCL1123146.1"/>
    <property type="molecule type" value="Genomic_DNA"/>
</dbReference>
<reference evidence="1 2" key="1">
    <citation type="submission" date="2022-01" db="EMBL/GenBank/DDBJ databases">
        <title>Whole genome-based taxonomy of the Shewanellaceae.</title>
        <authorList>
            <person name="Martin-Rodriguez A.J."/>
        </authorList>
    </citation>
    <scope>NUCLEOTIDE SEQUENCE [LARGE SCALE GENOMIC DNA]</scope>
    <source>
        <strain evidence="1 2">DSM 17177</strain>
    </source>
</reference>
<organism evidence="1 2">
    <name type="scientific">Shewanella surugensis</name>
    <dbReference type="NCBI Taxonomy" id="212020"/>
    <lineage>
        <taxon>Bacteria</taxon>
        <taxon>Pseudomonadati</taxon>
        <taxon>Pseudomonadota</taxon>
        <taxon>Gammaproteobacteria</taxon>
        <taxon>Alteromonadales</taxon>
        <taxon>Shewanellaceae</taxon>
        <taxon>Shewanella</taxon>
    </lineage>
</organism>
<name>A0ABT0L642_9GAMM</name>